<evidence type="ECO:0000256" key="13">
    <source>
        <dbReference type="RuleBase" id="RU363127"/>
    </source>
</evidence>
<gene>
    <name evidence="14" type="ORF">LUZ62_066676</name>
</gene>
<dbReference type="EC" id="2.4.-.-" evidence="13"/>
<dbReference type="AlphaFoldDB" id="A0AAV8EPA1"/>
<keyword evidence="11 13" id="KW-0961">Cell wall biogenesis/degradation</keyword>
<dbReference type="Proteomes" id="UP001140206">
    <property type="component" value="Chromosome 3"/>
</dbReference>
<keyword evidence="10" id="KW-0325">Glycoprotein</keyword>
<accession>A0AAV8EPA1</accession>
<evidence type="ECO:0000256" key="1">
    <source>
        <dbReference type="ARBA" id="ARBA00004323"/>
    </source>
</evidence>
<comment type="similarity">
    <text evidence="2 13">Belongs to the glycosyltransferase 43 family.</text>
</comment>
<evidence type="ECO:0000256" key="3">
    <source>
        <dbReference type="ARBA" id="ARBA00022676"/>
    </source>
</evidence>
<evidence type="ECO:0000256" key="8">
    <source>
        <dbReference type="ARBA" id="ARBA00023034"/>
    </source>
</evidence>
<dbReference type="GO" id="GO:0042285">
    <property type="term" value="F:xylosyltransferase activity"/>
    <property type="evidence" value="ECO:0007669"/>
    <property type="project" value="TreeGrafter"/>
</dbReference>
<dbReference type="GO" id="GO:0010417">
    <property type="term" value="P:glucuronoxylan biosynthetic process"/>
    <property type="evidence" value="ECO:0007669"/>
    <property type="project" value="TreeGrafter"/>
</dbReference>
<keyword evidence="7 13" id="KW-1133">Transmembrane helix</keyword>
<dbReference type="Pfam" id="PF03360">
    <property type="entry name" value="Glyco_transf_43"/>
    <property type="match status" value="1"/>
</dbReference>
<evidence type="ECO:0000256" key="9">
    <source>
        <dbReference type="ARBA" id="ARBA00023136"/>
    </source>
</evidence>
<dbReference type="PANTHER" id="PTHR10896">
    <property type="entry name" value="GALACTOSYLGALACTOSYLXYLOSYLPROTEIN 3-BETA-GLUCURONOSYLTRANSFERASE BETA-1,3-GLUCURONYLTRANSFERASE"/>
    <property type="match status" value="1"/>
</dbReference>
<evidence type="ECO:0000256" key="4">
    <source>
        <dbReference type="ARBA" id="ARBA00022679"/>
    </source>
</evidence>
<dbReference type="InterPro" id="IPR005027">
    <property type="entry name" value="Glyco_trans_43"/>
</dbReference>
<evidence type="ECO:0000313" key="15">
    <source>
        <dbReference type="Proteomes" id="UP001140206"/>
    </source>
</evidence>
<dbReference type="InterPro" id="IPR029044">
    <property type="entry name" value="Nucleotide-diphossugar_trans"/>
</dbReference>
<evidence type="ECO:0000313" key="14">
    <source>
        <dbReference type="EMBL" id="KAJ4782419.1"/>
    </source>
</evidence>
<evidence type="ECO:0000256" key="10">
    <source>
        <dbReference type="ARBA" id="ARBA00023180"/>
    </source>
</evidence>
<dbReference type="EMBL" id="JAMFTS010000003">
    <property type="protein sequence ID" value="KAJ4782419.1"/>
    <property type="molecule type" value="Genomic_DNA"/>
</dbReference>
<reference evidence="14" key="1">
    <citation type="submission" date="2022-08" db="EMBL/GenBank/DDBJ databases">
        <authorList>
            <person name="Marques A."/>
        </authorList>
    </citation>
    <scope>NUCLEOTIDE SEQUENCE</scope>
    <source>
        <strain evidence="14">RhyPub2mFocal</strain>
        <tissue evidence="14">Leaves</tissue>
    </source>
</reference>
<comment type="caution">
    <text evidence="14">The sequence shown here is derived from an EMBL/GenBank/DDBJ whole genome shotgun (WGS) entry which is preliminary data.</text>
</comment>
<proteinExistence type="inferred from homology"/>
<dbReference type="GO" id="GO:0071555">
    <property type="term" value="P:cell wall organization"/>
    <property type="evidence" value="ECO:0007669"/>
    <property type="project" value="UniProtKB-KW"/>
</dbReference>
<keyword evidence="3" id="KW-0328">Glycosyltransferase</keyword>
<protein>
    <recommendedName>
        <fullName evidence="13">Glycosyltransferases</fullName>
        <ecNumber evidence="13">2.4.-.-</ecNumber>
    </recommendedName>
</protein>
<evidence type="ECO:0000256" key="2">
    <source>
        <dbReference type="ARBA" id="ARBA00007706"/>
    </source>
</evidence>
<comment type="function">
    <text evidence="13">Involved in the synthesis of glucuronoxylan hemicellulose in secondary cell walls.</text>
</comment>
<dbReference type="GO" id="GO:0009834">
    <property type="term" value="P:plant-type secondary cell wall biogenesis"/>
    <property type="evidence" value="ECO:0007669"/>
    <property type="project" value="TreeGrafter"/>
</dbReference>
<keyword evidence="5 13" id="KW-0812">Transmembrane</keyword>
<keyword evidence="4 13" id="KW-0808">Transferase</keyword>
<evidence type="ECO:0000256" key="12">
    <source>
        <dbReference type="PIRSR" id="PIRSR605027-4"/>
    </source>
</evidence>
<dbReference type="Gene3D" id="3.90.550.10">
    <property type="entry name" value="Spore Coat Polysaccharide Biosynthesis Protein SpsA, Chain A"/>
    <property type="match status" value="1"/>
</dbReference>
<dbReference type="PANTHER" id="PTHR10896:SF32">
    <property type="entry name" value="GLUCURONOSYLTRANSFERASE OS01G0157700-RELATED"/>
    <property type="match status" value="1"/>
</dbReference>
<feature type="site" description="Interaction with galactose moiety of substrate glycoprotein" evidence="12">
    <location>
        <position position="212"/>
    </location>
</feature>
<comment type="subcellular location">
    <subcellularLocation>
        <location evidence="1 13">Golgi apparatus membrane</location>
        <topology evidence="1 13">Single-pass type II membrane protein</topology>
    </subcellularLocation>
</comment>
<feature type="transmembrane region" description="Helical" evidence="13">
    <location>
        <begin position="20"/>
        <end position="44"/>
    </location>
</feature>
<dbReference type="SUPFAM" id="SSF53448">
    <property type="entry name" value="Nucleotide-diphospho-sugar transferases"/>
    <property type="match status" value="1"/>
</dbReference>
<keyword evidence="6 13" id="KW-0735">Signal-anchor</keyword>
<keyword evidence="15" id="KW-1185">Reference proteome</keyword>
<dbReference type="GO" id="GO:0000139">
    <property type="term" value="C:Golgi membrane"/>
    <property type="evidence" value="ECO:0007669"/>
    <property type="project" value="UniProtKB-SubCell"/>
</dbReference>
<organism evidence="14 15">
    <name type="scientific">Rhynchospora pubera</name>
    <dbReference type="NCBI Taxonomy" id="906938"/>
    <lineage>
        <taxon>Eukaryota</taxon>
        <taxon>Viridiplantae</taxon>
        <taxon>Streptophyta</taxon>
        <taxon>Embryophyta</taxon>
        <taxon>Tracheophyta</taxon>
        <taxon>Spermatophyta</taxon>
        <taxon>Magnoliopsida</taxon>
        <taxon>Liliopsida</taxon>
        <taxon>Poales</taxon>
        <taxon>Cyperaceae</taxon>
        <taxon>Cyperoideae</taxon>
        <taxon>Rhynchosporeae</taxon>
        <taxon>Rhynchospora</taxon>
    </lineage>
</organism>
<sequence>MDSHPQKSKSNLQNWVKALLHFSIFFTTGFIVAFVPPGTTISILSNHFSIYYQMLYPSSKSETSVSDLGSRKYDSSGLVIVITTTRSGDKFEPIALTRLAHSLANVPPPLLWIVVEAQKKSKITAERLRGTKVMYRHLTYKDNFTSPGGEIDHQRNLALRHIELHRLAGIVHFADASVIYDLKFFEEMRKIKRFGVWPVATVGLNRRKVIIEGPICQESKMVGWFSKDASSRANQAIASLQDIRSNPTKINVFGIGFDSTILWDPSSSSRTKTTTNTTKVFLKFVLEEATREKDTNLKGIPSDCSQVMLWHLHVPRSFVHPLHAL</sequence>
<dbReference type="GO" id="GO:0015018">
    <property type="term" value="F:galactosylgalactosylxylosylprotein 3-beta-glucuronosyltransferase activity"/>
    <property type="evidence" value="ECO:0007669"/>
    <property type="project" value="InterPro"/>
</dbReference>
<evidence type="ECO:0000256" key="11">
    <source>
        <dbReference type="ARBA" id="ARBA00023316"/>
    </source>
</evidence>
<keyword evidence="8 13" id="KW-0333">Golgi apparatus</keyword>
<evidence type="ECO:0000256" key="6">
    <source>
        <dbReference type="ARBA" id="ARBA00022968"/>
    </source>
</evidence>
<evidence type="ECO:0000256" key="7">
    <source>
        <dbReference type="ARBA" id="ARBA00022989"/>
    </source>
</evidence>
<keyword evidence="9 13" id="KW-0472">Membrane</keyword>
<name>A0AAV8EPA1_9POAL</name>
<evidence type="ECO:0000256" key="5">
    <source>
        <dbReference type="ARBA" id="ARBA00022692"/>
    </source>
</evidence>